<name>A0AAW0ABK5_9AGAR</name>
<comment type="caution">
    <text evidence="2">The sequence shown here is derived from an EMBL/GenBank/DDBJ whole genome shotgun (WGS) entry which is preliminary data.</text>
</comment>
<evidence type="ECO:0000313" key="2">
    <source>
        <dbReference type="EMBL" id="KAK7005890.1"/>
    </source>
</evidence>
<accession>A0AAW0ABK5</accession>
<evidence type="ECO:0000313" key="3">
    <source>
        <dbReference type="Proteomes" id="UP001362999"/>
    </source>
</evidence>
<protein>
    <submittedName>
        <fullName evidence="2">Uncharacterized protein</fullName>
    </submittedName>
</protein>
<evidence type="ECO:0000256" key="1">
    <source>
        <dbReference type="SAM" id="MobiDB-lite"/>
    </source>
</evidence>
<feature type="region of interest" description="Disordered" evidence="1">
    <location>
        <begin position="205"/>
        <end position="235"/>
    </location>
</feature>
<organism evidence="2 3">
    <name type="scientific">Favolaschia claudopus</name>
    <dbReference type="NCBI Taxonomy" id="2862362"/>
    <lineage>
        <taxon>Eukaryota</taxon>
        <taxon>Fungi</taxon>
        <taxon>Dikarya</taxon>
        <taxon>Basidiomycota</taxon>
        <taxon>Agaricomycotina</taxon>
        <taxon>Agaricomycetes</taxon>
        <taxon>Agaricomycetidae</taxon>
        <taxon>Agaricales</taxon>
        <taxon>Marasmiineae</taxon>
        <taxon>Mycenaceae</taxon>
        <taxon>Favolaschia</taxon>
    </lineage>
</organism>
<dbReference type="Proteomes" id="UP001362999">
    <property type="component" value="Unassembled WGS sequence"/>
</dbReference>
<feature type="compositionally biased region" description="Polar residues" evidence="1">
    <location>
        <begin position="93"/>
        <end position="107"/>
    </location>
</feature>
<reference evidence="2 3" key="1">
    <citation type="journal article" date="2024" name="J Genomics">
        <title>Draft genome sequencing and assembly of Favolaschia claudopus CIRM-BRFM 2984 isolated from oak limbs.</title>
        <authorList>
            <person name="Navarro D."/>
            <person name="Drula E."/>
            <person name="Chaduli D."/>
            <person name="Cazenave R."/>
            <person name="Ahrendt S."/>
            <person name="Wang J."/>
            <person name="Lipzen A."/>
            <person name="Daum C."/>
            <person name="Barry K."/>
            <person name="Grigoriev I.V."/>
            <person name="Favel A."/>
            <person name="Rosso M.N."/>
            <person name="Martin F."/>
        </authorList>
    </citation>
    <scope>NUCLEOTIDE SEQUENCE [LARGE SCALE GENOMIC DNA]</scope>
    <source>
        <strain evidence="2 3">CIRM-BRFM 2984</strain>
    </source>
</reference>
<gene>
    <name evidence="2" type="ORF">R3P38DRAFT_3214831</name>
</gene>
<dbReference type="AlphaFoldDB" id="A0AAW0ABK5"/>
<sequence>MSEQTTIRNTAQWQQYSTSPLSLEQEAMVGRILMSKYNANPFEIGNVFAPPTTDRNHQDGRFILANPKMNAEGETMQATGNSELRTTPNTISVTGSNPLTPPSQSDVSIIDDSPQDDRTCGYQTQPSLAREVRSYCRILVKKYKIKVANVAKLLGTSRPTVNRVLKNNYKKPDNINEDEAIVAADPAFKTKLASLKEEAEVLEAAQNTNNKKSRQSGRRIQQSPPNGSIAPLHNRPVATMSLRVTNRRAAHPPPAMPQGDRDRDVDALIQSFVASVPLDVTWCAKFKAAGFDQDKIAQFSSPSKPVINEMIAEMFPEMTLVDRTFLARKLANQG</sequence>
<proteinExistence type="predicted"/>
<feature type="region of interest" description="Disordered" evidence="1">
    <location>
        <begin position="93"/>
        <end position="117"/>
    </location>
</feature>
<dbReference type="EMBL" id="JAWWNJ010000077">
    <property type="protein sequence ID" value="KAK7005890.1"/>
    <property type="molecule type" value="Genomic_DNA"/>
</dbReference>
<keyword evidence="3" id="KW-1185">Reference proteome</keyword>